<dbReference type="EMBL" id="AUZX01011741">
    <property type="protein sequence ID" value="EQD42028.1"/>
    <property type="molecule type" value="Genomic_DNA"/>
</dbReference>
<dbReference type="InterPro" id="IPR012337">
    <property type="entry name" value="RNaseH-like_sf"/>
</dbReference>
<dbReference type="GO" id="GO:0003677">
    <property type="term" value="F:DNA binding"/>
    <property type="evidence" value="ECO:0007669"/>
    <property type="project" value="InterPro"/>
</dbReference>
<reference evidence="2" key="2">
    <citation type="journal article" date="2014" name="ISME J.">
        <title>Microbial stratification in low pH oxic and suboxic macroscopic growths along an acid mine drainage.</title>
        <authorList>
            <person name="Mendez-Garcia C."/>
            <person name="Mesa V."/>
            <person name="Sprenger R.R."/>
            <person name="Richter M."/>
            <person name="Diez M.S."/>
            <person name="Solano J."/>
            <person name="Bargiela R."/>
            <person name="Golyshina O.V."/>
            <person name="Manteca A."/>
            <person name="Ramos J.L."/>
            <person name="Gallego J.R."/>
            <person name="Llorente I."/>
            <person name="Martins Dos Santos V.A."/>
            <person name="Jensen O.N."/>
            <person name="Pelaez A.I."/>
            <person name="Sanchez J."/>
            <person name="Ferrer M."/>
        </authorList>
    </citation>
    <scope>NUCLEOTIDE SEQUENCE</scope>
</reference>
<proteinExistence type="predicted"/>
<evidence type="ECO:0000259" key="1">
    <source>
        <dbReference type="Pfam" id="PF01609"/>
    </source>
</evidence>
<dbReference type="SUPFAM" id="SSF53098">
    <property type="entry name" value="Ribonuclease H-like"/>
    <property type="match status" value="1"/>
</dbReference>
<reference evidence="2" key="1">
    <citation type="submission" date="2013-08" db="EMBL/GenBank/DDBJ databases">
        <authorList>
            <person name="Mendez C."/>
            <person name="Richter M."/>
            <person name="Ferrer M."/>
            <person name="Sanchez J."/>
        </authorList>
    </citation>
    <scope>NUCLEOTIDE SEQUENCE</scope>
</reference>
<accession>T0ZAF5</accession>
<dbReference type="GO" id="GO:0004803">
    <property type="term" value="F:transposase activity"/>
    <property type="evidence" value="ECO:0007669"/>
    <property type="project" value="InterPro"/>
</dbReference>
<sequence length="226" mass="25478">GGEVAEAPRVVDRGYASLRNVNALVRRKERFLVAVRAKPGSKDLSLLEEVGTWEAWPEIAPGVRGVSVMRMGVKWTVTWNDEVAGRNGDGRRAKMKQARDALERVAKGIEVGRVKSRSERDRKVGSILARYGMKRFLRVEGERNGLGFRVEETGVREKKEGGDDGYQVYATTETWLGEQDVVTFYRHRDRIEKAIRTMSSVLGLGPMWVQTPEHVRGHVFVHALGY</sequence>
<dbReference type="GO" id="GO:0006313">
    <property type="term" value="P:DNA transposition"/>
    <property type="evidence" value="ECO:0007669"/>
    <property type="project" value="InterPro"/>
</dbReference>
<protein>
    <submittedName>
        <fullName evidence="2">ISMHp1 transposase</fullName>
    </submittedName>
</protein>
<organism evidence="2">
    <name type="scientific">mine drainage metagenome</name>
    <dbReference type="NCBI Taxonomy" id="410659"/>
    <lineage>
        <taxon>unclassified sequences</taxon>
        <taxon>metagenomes</taxon>
        <taxon>ecological metagenomes</taxon>
    </lineage>
</organism>
<gene>
    <name evidence="2" type="ORF">B1A_15983</name>
</gene>
<dbReference type="AlphaFoldDB" id="T0ZAF5"/>
<dbReference type="Pfam" id="PF01609">
    <property type="entry name" value="DDE_Tnp_1"/>
    <property type="match status" value="1"/>
</dbReference>
<comment type="caution">
    <text evidence="2">The sequence shown here is derived from an EMBL/GenBank/DDBJ whole genome shotgun (WGS) entry which is preliminary data.</text>
</comment>
<name>T0ZAF5_9ZZZZ</name>
<feature type="domain" description="Transposase IS4-like" evidence="1">
    <location>
        <begin position="10"/>
        <end position="224"/>
    </location>
</feature>
<evidence type="ECO:0000313" key="2">
    <source>
        <dbReference type="EMBL" id="EQD42028.1"/>
    </source>
</evidence>
<dbReference type="InterPro" id="IPR002559">
    <property type="entry name" value="Transposase_11"/>
</dbReference>
<feature type="non-terminal residue" evidence="2">
    <location>
        <position position="1"/>
    </location>
</feature>
<feature type="non-terminal residue" evidence="2">
    <location>
        <position position="226"/>
    </location>
</feature>